<sequence>MKQFVYLIVLLIITSCANNSFKNMEAPEISEDNFFTEDEASFATLEDAYVVLVSEKLQDYLDKQILVNQHPEFIAKEDTPVLFTTKKAKEIRQVKFIGQPEILSDSITKIITQVHFGNTQTDTIISYITTSETLIDGVRFKTSKATFERMKSSKKTD</sequence>
<keyword evidence="3" id="KW-1185">Reference proteome</keyword>
<dbReference type="PROSITE" id="PS51257">
    <property type="entry name" value="PROKAR_LIPOPROTEIN"/>
    <property type="match status" value="1"/>
</dbReference>
<dbReference type="EMBL" id="JBHULE010000035">
    <property type="protein sequence ID" value="MFD2564918.1"/>
    <property type="molecule type" value="Genomic_DNA"/>
</dbReference>
<dbReference type="Proteomes" id="UP001597319">
    <property type="component" value="Unassembled WGS sequence"/>
</dbReference>
<feature type="signal peptide" evidence="1">
    <location>
        <begin position="1"/>
        <end position="17"/>
    </location>
</feature>
<dbReference type="RefSeq" id="WP_378294769.1">
    <property type="nucleotide sequence ID" value="NZ_JBHULE010000035.1"/>
</dbReference>
<organism evidence="2 3">
    <name type="scientific">Aquimarina rubra</name>
    <dbReference type="NCBI Taxonomy" id="1920033"/>
    <lineage>
        <taxon>Bacteria</taxon>
        <taxon>Pseudomonadati</taxon>
        <taxon>Bacteroidota</taxon>
        <taxon>Flavobacteriia</taxon>
        <taxon>Flavobacteriales</taxon>
        <taxon>Flavobacteriaceae</taxon>
        <taxon>Aquimarina</taxon>
    </lineage>
</organism>
<evidence type="ECO:0000313" key="3">
    <source>
        <dbReference type="Proteomes" id="UP001597319"/>
    </source>
</evidence>
<gene>
    <name evidence="2" type="ORF">ACFSR1_19735</name>
</gene>
<comment type="caution">
    <text evidence="2">The sequence shown here is derived from an EMBL/GenBank/DDBJ whole genome shotgun (WGS) entry which is preliminary data.</text>
</comment>
<proteinExistence type="predicted"/>
<keyword evidence="1" id="KW-0732">Signal</keyword>
<reference evidence="3" key="1">
    <citation type="journal article" date="2019" name="Int. J. Syst. Evol. Microbiol.">
        <title>The Global Catalogue of Microorganisms (GCM) 10K type strain sequencing project: providing services to taxonomists for standard genome sequencing and annotation.</title>
        <authorList>
            <consortium name="The Broad Institute Genomics Platform"/>
            <consortium name="The Broad Institute Genome Sequencing Center for Infectious Disease"/>
            <person name="Wu L."/>
            <person name="Ma J."/>
        </authorList>
    </citation>
    <scope>NUCLEOTIDE SEQUENCE [LARGE SCALE GENOMIC DNA]</scope>
    <source>
        <strain evidence="3">KCTC 52274</strain>
    </source>
</reference>
<accession>A0ABW5LJ72</accession>
<name>A0ABW5LJ72_9FLAO</name>
<evidence type="ECO:0000313" key="2">
    <source>
        <dbReference type="EMBL" id="MFD2564918.1"/>
    </source>
</evidence>
<protein>
    <submittedName>
        <fullName evidence="2">Uncharacterized protein</fullName>
    </submittedName>
</protein>
<evidence type="ECO:0000256" key="1">
    <source>
        <dbReference type="SAM" id="SignalP"/>
    </source>
</evidence>
<feature type="chain" id="PRO_5046401379" evidence="1">
    <location>
        <begin position="18"/>
        <end position="157"/>
    </location>
</feature>